<sequence length="119" mass="12903">MTLITSTMLADMHARRENGESVADIAARYNVKPMAAYQRLRRTYGLHKRRAIMPANDNNPNRTTRLAPHNGGCSTLSGLMPVSLPRVLTAANDNAEDLAAGQVVNDYALRGGRKAQVAA</sequence>
<evidence type="ECO:0000256" key="1">
    <source>
        <dbReference type="SAM" id="MobiDB-lite"/>
    </source>
</evidence>
<protein>
    <submittedName>
        <fullName evidence="2">Uncharacterized protein</fullName>
    </submittedName>
</protein>
<dbReference type="RefSeq" id="WP_136882754.1">
    <property type="nucleotide sequence ID" value="NZ_CP050898.1"/>
</dbReference>
<gene>
    <name evidence="2" type="ORF">FOB41_06525</name>
</gene>
<proteinExistence type="predicted"/>
<dbReference type="EMBL" id="CP050898">
    <property type="protein sequence ID" value="QIX20807.1"/>
    <property type="molecule type" value="Genomic_DNA"/>
</dbReference>
<accession>A0A6H0ZL81</accession>
<organism evidence="2 3">
    <name type="scientific">Agrobacterium pusense</name>
    <dbReference type="NCBI Taxonomy" id="648995"/>
    <lineage>
        <taxon>Bacteria</taxon>
        <taxon>Pseudomonadati</taxon>
        <taxon>Pseudomonadota</taxon>
        <taxon>Alphaproteobacteria</taxon>
        <taxon>Hyphomicrobiales</taxon>
        <taxon>Rhizobiaceae</taxon>
        <taxon>Rhizobium/Agrobacterium group</taxon>
        <taxon>Agrobacterium</taxon>
    </lineage>
</organism>
<reference evidence="2 3" key="1">
    <citation type="submission" date="2020-04" db="EMBL/GenBank/DDBJ databases">
        <title>FDA dAtabase for Regulatory Grade micrObial Sequences (FDA-ARGOS): Supporting development and validation of Infectious Disease Dx tests.</title>
        <authorList>
            <person name="Sciortino C."/>
            <person name="Tallon L."/>
            <person name="Sadzewicz L."/>
            <person name="Vavikolanu K."/>
            <person name="Mehta A."/>
            <person name="Aluvathingal J."/>
            <person name="Nadendla S."/>
            <person name="Nandy P."/>
            <person name="Geyer C."/>
            <person name="Yan Y."/>
            <person name="Sichtig H."/>
        </authorList>
    </citation>
    <scope>NUCLEOTIDE SEQUENCE [LARGE SCALE GENOMIC DNA]</scope>
    <source>
        <strain evidence="2 3">FDAARGOS_633</strain>
    </source>
</reference>
<dbReference type="AlphaFoldDB" id="A0A6H0ZL81"/>
<evidence type="ECO:0000313" key="3">
    <source>
        <dbReference type="Proteomes" id="UP000500870"/>
    </source>
</evidence>
<evidence type="ECO:0000313" key="2">
    <source>
        <dbReference type="EMBL" id="QIX20807.1"/>
    </source>
</evidence>
<dbReference type="Proteomes" id="UP000500870">
    <property type="component" value="Chromosome 1"/>
</dbReference>
<feature type="region of interest" description="Disordered" evidence="1">
    <location>
        <begin position="53"/>
        <end position="72"/>
    </location>
</feature>
<name>A0A6H0ZL81_9HYPH</name>